<keyword evidence="8" id="KW-1185">Reference proteome</keyword>
<feature type="domain" description="Aminotransferase class I/classII large" evidence="6">
    <location>
        <begin position="31"/>
        <end position="379"/>
    </location>
</feature>
<evidence type="ECO:0000256" key="2">
    <source>
        <dbReference type="ARBA" id="ARBA00007441"/>
    </source>
</evidence>
<dbReference type="KEGG" id="ares:IWH25_07725"/>
<evidence type="ECO:0000256" key="4">
    <source>
        <dbReference type="ARBA" id="ARBA00022679"/>
    </source>
</evidence>
<name>A0A974Y5C6_9RHOO</name>
<dbReference type="Pfam" id="PF00155">
    <property type="entry name" value="Aminotran_1_2"/>
    <property type="match status" value="1"/>
</dbReference>
<dbReference type="PANTHER" id="PTHR46383">
    <property type="entry name" value="ASPARTATE AMINOTRANSFERASE"/>
    <property type="match status" value="1"/>
</dbReference>
<dbReference type="Proteomes" id="UP000663444">
    <property type="component" value="Chromosome"/>
</dbReference>
<dbReference type="InterPro" id="IPR015424">
    <property type="entry name" value="PyrdxlP-dep_Trfase"/>
</dbReference>
<dbReference type="SUPFAM" id="SSF53383">
    <property type="entry name" value="PLP-dependent transferases"/>
    <property type="match status" value="1"/>
</dbReference>
<keyword evidence="5" id="KW-0663">Pyridoxal phosphate</keyword>
<keyword evidence="4" id="KW-0808">Transferase</keyword>
<evidence type="ECO:0000259" key="6">
    <source>
        <dbReference type="Pfam" id="PF00155"/>
    </source>
</evidence>
<comment type="cofactor">
    <cofactor evidence="1">
        <name>pyridoxal 5'-phosphate</name>
        <dbReference type="ChEBI" id="CHEBI:597326"/>
    </cofactor>
</comment>
<proteinExistence type="inferred from homology"/>
<evidence type="ECO:0000256" key="3">
    <source>
        <dbReference type="ARBA" id="ARBA00022576"/>
    </source>
</evidence>
<reference evidence="7" key="1">
    <citation type="submission" date="2020-11" db="EMBL/GenBank/DDBJ databases">
        <title>Azospira restricta DSM 18626 genome sequence.</title>
        <authorList>
            <person name="Moe W.M."/>
        </authorList>
    </citation>
    <scope>NUCLEOTIDE SEQUENCE</scope>
    <source>
        <strain evidence="7">DSM 18626</strain>
    </source>
</reference>
<dbReference type="PANTHER" id="PTHR46383:SF2">
    <property type="entry name" value="AMINOTRANSFERASE"/>
    <property type="match status" value="1"/>
</dbReference>
<evidence type="ECO:0000256" key="5">
    <source>
        <dbReference type="ARBA" id="ARBA00022898"/>
    </source>
</evidence>
<dbReference type="InterPro" id="IPR015421">
    <property type="entry name" value="PyrdxlP-dep_Trfase_major"/>
</dbReference>
<dbReference type="GO" id="GO:0030170">
    <property type="term" value="F:pyridoxal phosphate binding"/>
    <property type="evidence" value="ECO:0007669"/>
    <property type="project" value="InterPro"/>
</dbReference>
<keyword evidence="3 7" id="KW-0032">Aminotransferase</keyword>
<dbReference type="NCBIfam" id="NF005601">
    <property type="entry name" value="PRK07337.1"/>
    <property type="match status" value="1"/>
</dbReference>
<accession>A0A974Y5C6</accession>
<dbReference type="RefSeq" id="WP_203388736.1">
    <property type="nucleotide sequence ID" value="NZ_CP064781.1"/>
</dbReference>
<dbReference type="AlphaFoldDB" id="A0A974Y5C6"/>
<dbReference type="GO" id="GO:0008483">
    <property type="term" value="F:transaminase activity"/>
    <property type="evidence" value="ECO:0007669"/>
    <property type="project" value="UniProtKB-KW"/>
</dbReference>
<dbReference type="InterPro" id="IPR050596">
    <property type="entry name" value="AspAT/PAT-like"/>
</dbReference>
<gene>
    <name evidence="7" type="ORF">IWH25_07725</name>
</gene>
<sequence length="385" mass="41598">MQAASRVAEIAPFHVMELLTRAKALEAAGRDIIHMEVGEPDFPTPQPIVDAAQRAIAGGRMFYTPALGLPELREAISRFYAERYGVAVPASRIAVTAGASGALTLALACLVEPGSEWLLTDPGYPCNRHFVRAFEGVPVGIPVDAGSNFQPTVAHLDRFWNAATRGALFASPANPTGTMLDAAEIAALATAVRARGGQLIIDEIYHGLTYEGDAPTALAAGDDIFVVQSFSKYFQMTGWRLGWLVVPEAYVRDVEKLAQNLFISPSTPAQHAALAAFSPPTIAILEARRAEFKRRRDFLAPALERIGFRLPARPQGAFYIYADCSALSDDSERLAYRLLEEAGVAATPGLDFGSSAPARHLRFAYTTEVARLEEAVRRIERLTGG</sequence>
<dbReference type="InterPro" id="IPR004839">
    <property type="entry name" value="Aminotransferase_I/II_large"/>
</dbReference>
<dbReference type="NCBIfam" id="NF006514">
    <property type="entry name" value="PRK08960.1"/>
    <property type="match status" value="1"/>
</dbReference>
<protein>
    <submittedName>
        <fullName evidence="7">Pyridoxal phosphate-dependent aminotransferase</fullName>
    </submittedName>
</protein>
<dbReference type="CDD" id="cd00609">
    <property type="entry name" value="AAT_like"/>
    <property type="match status" value="1"/>
</dbReference>
<dbReference type="EMBL" id="CP064781">
    <property type="protein sequence ID" value="QRJ65211.1"/>
    <property type="molecule type" value="Genomic_DNA"/>
</dbReference>
<evidence type="ECO:0000256" key="1">
    <source>
        <dbReference type="ARBA" id="ARBA00001933"/>
    </source>
</evidence>
<comment type="similarity">
    <text evidence="2">Belongs to the class-I pyridoxal-phosphate-dependent aminotransferase family.</text>
</comment>
<organism evidence="7 8">
    <name type="scientific">Azospira restricta</name>
    <dbReference type="NCBI Taxonomy" id="404405"/>
    <lineage>
        <taxon>Bacteria</taxon>
        <taxon>Pseudomonadati</taxon>
        <taxon>Pseudomonadota</taxon>
        <taxon>Betaproteobacteria</taxon>
        <taxon>Rhodocyclales</taxon>
        <taxon>Rhodocyclaceae</taxon>
        <taxon>Azospira</taxon>
    </lineage>
</organism>
<dbReference type="GO" id="GO:0006520">
    <property type="term" value="P:amino acid metabolic process"/>
    <property type="evidence" value="ECO:0007669"/>
    <property type="project" value="InterPro"/>
</dbReference>
<evidence type="ECO:0000313" key="8">
    <source>
        <dbReference type="Proteomes" id="UP000663444"/>
    </source>
</evidence>
<evidence type="ECO:0000313" key="7">
    <source>
        <dbReference type="EMBL" id="QRJ65211.1"/>
    </source>
</evidence>
<dbReference type="Gene3D" id="3.40.640.10">
    <property type="entry name" value="Type I PLP-dependent aspartate aminotransferase-like (Major domain)"/>
    <property type="match status" value="1"/>
</dbReference>